<evidence type="ECO:0000256" key="1">
    <source>
        <dbReference type="ARBA" id="ARBA00022630"/>
    </source>
</evidence>
<dbReference type="RefSeq" id="WP_186452506.1">
    <property type="nucleotide sequence ID" value="NZ_VIWO01000005.1"/>
</dbReference>
<dbReference type="GO" id="GO:0016491">
    <property type="term" value="F:oxidoreductase activity"/>
    <property type="evidence" value="ECO:0007669"/>
    <property type="project" value="UniProtKB-KW"/>
</dbReference>
<dbReference type="SUPFAM" id="SSF51905">
    <property type="entry name" value="FAD/NAD(P)-binding domain"/>
    <property type="match status" value="1"/>
</dbReference>
<protein>
    <submittedName>
        <fullName evidence="4">Thioredoxin reductase</fullName>
    </submittedName>
</protein>
<evidence type="ECO:0000259" key="3">
    <source>
        <dbReference type="Pfam" id="PF07992"/>
    </source>
</evidence>
<sequence length="300" mass="32003">MHTYDVIIIGGSYAGLAAAMTLGRSLRQVLVIDSGAPCNRQTPHSHNFLTQDGVAPATIAAIGKAQVAQYPTIQFKTALAVRGEQTGDTFTIHTADGEHFQARKLLFASGVKDEMPDIKGFAECWGISVLHCPYCHGYEVKDKPTGILVNGEQASEFGRMIHHWTSDLTIFTNGPITIPADHVTQLQALRIGINDKPVKAIVAARGHIQHLLFEDGSTQALQALYARPAYQQHCPIPEAMGCQLSETGHIVVNAFQATTVAGIFAAGDATTMFRSVSAAVGAGSLAGAMINRELIMAKAV</sequence>
<gene>
    <name evidence="4" type="ORF">FHW36_105198</name>
</gene>
<organism evidence="4 5">
    <name type="scientific">Chitinophaga polysaccharea</name>
    <dbReference type="NCBI Taxonomy" id="1293035"/>
    <lineage>
        <taxon>Bacteria</taxon>
        <taxon>Pseudomonadati</taxon>
        <taxon>Bacteroidota</taxon>
        <taxon>Chitinophagia</taxon>
        <taxon>Chitinophagales</taxon>
        <taxon>Chitinophagaceae</taxon>
        <taxon>Chitinophaga</taxon>
    </lineage>
</organism>
<evidence type="ECO:0000313" key="5">
    <source>
        <dbReference type="Proteomes" id="UP000320811"/>
    </source>
</evidence>
<dbReference type="EMBL" id="VIWO01000005">
    <property type="protein sequence ID" value="TWF39759.1"/>
    <property type="molecule type" value="Genomic_DNA"/>
</dbReference>
<dbReference type="InterPro" id="IPR036188">
    <property type="entry name" value="FAD/NAD-bd_sf"/>
</dbReference>
<keyword evidence="1" id="KW-0285">Flavoprotein</keyword>
<evidence type="ECO:0000256" key="2">
    <source>
        <dbReference type="ARBA" id="ARBA00023002"/>
    </source>
</evidence>
<comment type="caution">
    <text evidence="4">The sequence shown here is derived from an EMBL/GenBank/DDBJ whole genome shotgun (WGS) entry which is preliminary data.</text>
</comment>
<dbReference type="InterPro" id="IPR023753">
    <property type="entry name" value="FAD/NAD-binding_dom"/>
</dbReference>
<dbReference type="InterPro" id="IPR050097">
    <property type="entry name" value="Ferredoxin-NADP_redctase_2"/>
</dbReference>
<dbReference type="PRINTS" id="PR00368">
    <property type="entry name" value="FADPNR"/>
</dbReference>
<dbReference type="PANTHER" id="PTHR48105">
    <property type="entry name" value="THIOREDOXIN REDUCTASE 1-RELATED-RELATED"/>
    <property type="match status" value="1"/>
</dbReference>
<proteinExistence type="predicted"/>
<accession>A0A561PNS1</accession>
<name>A0A561PNS1_9BACT</name>
<reference evidence="4 5" key="1">
    <citation type="submission" date="2019-06" db="EMBL/GenBank/DDBJ databases">
        <title>Sorghum-associated microbial communities from plants grown in Nebraska, USA.</title>
        <authorList>
            <person name="Schachtman D."/>
        </authorList>
    </citation>
    <scope>NUCLEOTIDE SEQUENCE [LARGE SCALE GENOMIC DNA]</scope>
    <source>
        <strain evidence="4 5">1209</strain>
    </source>
</reference>
<evidence type="ECO:0000313" key="4">
    <source>
        <dbReference type="EMBL" id="TWF39759.1"/>
    </source>
</evidence>
<dbReference type="Proteomes" id="UP000320811">
    <property type="component" value="Unassembled WGS sequence"/>
</dbReference>
<dbReference type="PRINTS" id="PR00469">
    <property type="entry name" value="PNDRDTASEII"/>
</dbReference>
<keyword evidence="2" id="KW-0560">Oxidoreductase</keyword>
<feature type="domain" description="FAD/NAD(P)-binding" evidence="3">
    <location>
        <begin position="4"/>
        <end position="283"/>
    </location>
</feature>
<dbReference type="Pfam" id="PF07992">
    <property type="entry name" value="Pyr_redox_2"/>
    <property type="match status" value="1"/>
</dbReference>
<keyword evidence="5" id="KW-1185">Reference proteome</keyword>
<dbReference type="AlphaFoldDB" id="A0A561PNS1"/>
<dbReference type="Gene3D" id="3.50.50.60">
    <property type="entry name" value="FAD/NAD(P)-binding domain"/>
    <property type="match status" value="2"/>
</dbReference>